<proteinExistence type="predicted"/>
<name>A0ACB9G3J3_9ASTR</name>
<comment type="caution">
    <text evidence="1">The sequence shown here is derived from an EMBL/GenBank/DDBJ whole genome shotgun (WGS) entry which is preliminary data.</text>
</comment>
<accession>A0ACB9G3J3</accession>
<sequence>MESKNFLNRVDKELKDGVNPYLHIIMITQRATFDYPTRFDPFKRVLKVGLLCLVNATKNCALEIDLDWELNAKPLRAITEEVSQFIEELIIKHIYEGHFDDVQNVTGLSCKAPREMKE</sequence>
<evidence type="ECO:0000313" key="1">
    <source>
        <dbReference type="EMBL" id="KAI3777611.1"/>
    </source>
</evidence>
<evidence type="ECO:0000313" key="2">
    <source>
        <dbReference type="Proteomes" id="UP001056120"/>
    </source>
</evidence>
<organism evidence="1 2">
    <name type="scientific">Smallanthus sonchifolius</name>
    <dbReference type="NCBI Taxonomy" id="185202"/>
    <lineage>
        <taxon>Eukaryota</taxon>
        <taxon>Viridiplantae</taxon>
        <taxon>Streptophyta</taxon>
        <taxon>Embryophyta</taxon>
        <taxon>Tracheophyta</taxon>
        <taxon>Spermatophyta</taxon>
        <taxon>Magnoliopsida</taxon>
        <taxon>eudicotyledons</taxon>
        <taxon>Gunneridae</taxon>
        <taxon>Pentapetalae</taxon>
        <taxon>asterids</taxon>
        <taxon>campanulids</taxon>
        <taxon>Asterales</taxon>
        <taxon>Asteraceae</taxon>
        <taxon>Asteroideae</taxon>
        <taxon>Heliantheae alliance</taxon>
        <taxon>Millerieae</taxon>
        <taxon>Smallanthus</taxon>
    </lineage>
</organism>
<dbReference type="Proteomes" id="UP001056120">
    <property type="component" value="Linkage Group LG15"/>
</dbReference>
<reference evidence="1 2" key="2">
    <citation type="journal article" date="2022" name="Mol. Ecol. Resour.">
        <title>The genomes of chicory, endive, great burdock and yacon provide insights into Asteraceae paleo-polyploidization history and plant inulin production.</title>
        <authorList>
            <person name="Fan W."/>
            <person name="Wang S."/>
            <person name="Wang H."/>
            <person name="Wang A."/>
            <person name="Jiang F."/>
            <person name="Liu H."/>
            <person name="Zhao H."/>
            <person name="Xu D."/>
            <person name="Zhang Y."/>
        </authorList>
    </citation>
    <scope>NUCLEOTIDE SEQUENCE [LARGE SCALE GENOMIC DNA]</scope>
    <source>
        <strain evidence="2">cv. Yunnan</strain>
        <tissue evidence="1">Leaves</tissue>
    </source>
</reference>
<dbReference type="EMBL" id="CM042032">
    <property type="protein sequence ID" value="KAI3777611.1"/>
    <property type="molecule type" value="Genomic_DNA"/>
</dbReference>
<protein>
    <submittedName>
        <fullName evidence="1">Uncharacterized protein</fullName>
    </submittedName>
</protein>
<gene>
    <name evidence="1" type="ORF">L1987_47411</name>
</gene>
<reference evidence="2" key="1">
    <citation type="journal article" date="2022" name="Mol. Ecol. Resour.">
        <title>The genomes of chicory, endive, great burdock and yacon provide insights into Asteraceae palaeo-polyploidization history and plant inulin production.</title>
        <authorList>
            <person name="Fan W."/>
            <person name="Wang S."/>
            <person name="Wang H."/>
            <person name="Wang A."/>
            <person name="Jiang F."/>
            <person name="Liu H."/>
            <person name="Zhao H."/>
            <person name="Xu D."/>
            <person name="Zhang Y."/>
        </authorList>
    </citation>
    <scope>NUCLEOTIDE SEQUENCE [LARGE SCALE GENOMIC DNA]</scope>
    <source>
        <strain evidence="2">cv. Yunnan</strain>
    </source>
</reference>
<keyword evidence="2" id="KW-1185">Reference proteome</keyword>